<dbReference type="PRINTS" id="PR00605">
    <property type="entry name" value="CYTCHROMECIC"/>
</dbReference>
<evidence type="ECO:0000256" key="18">
    <source>
        <dbReference type="ARBA" id="ARBA00023136"/>
    </source>
</evidence>
<comment type="subunit">
    <text evidence="19">Component of the cbb3-type cytochrome c oxidase.</text>
</comment>
<protein>
    <recommendedName>
        <fullName evidence="19">Cbb3-type cytochrome c oxidase subunit</fullName>
    </recommendedName>
</protein>
<evidence type="ECO:0000256" key="4">
    <source>
        <dbReference type="ARBA" id="ARBA00022448"/>
    </source>
</evidence>
<feature type="transmembrane region" description="Helical" evidence="23">
    <location>
        <begin position="59"/>
        <end position="78"/>
    </location>
</feature>
<dbReference type="GO" id="GO:0020037">
    <property type="term" value="F:heme binding"/>
    <property type="evidence" value="ECO:0007669"/>
    <property type="project" value="InterPro"/>
</dbReference>
<keyword evidence="5 19" id="KW-1003">Cell membrane</keyword>
<dbReference type="InterPro" id="IPR050597">
    <property type="entry name" value="Cytochrome_c_Oxidase_Subunit"/>
</dbReference>
<feature type="domain" description="Cytochrome c" evidence="24">
    <location>
        <begin position="127"/>
        <end position="208"/>
    </location>
</feature>
<reference evidence="25 26" key="1">
    <citation type="submission" date="2015-06" db="EMBL/GenBank/DDBJ databases">
        <title>A Comprehensive Approach to Explore the Metabolic and Phylogenetic Diversity of Bacterial Steroid Degradation in the Environment: Testosterone as an Example.</title>
        <authorList>
            <person name="Yang F.-C."/>
            <person name="Chen Y.-L."/>
            <person name="Yu C.-P."/>
            <person name="Tang S.-L."/>
            <person name="Wang P.-H."/>
            <person name="Ismail W."/>
            <person name="Wang C.-H."/>
            <person name="Yang C.-Y."/>
            <person name="Chiang Y.-R."/>
        </authorList>
    </citation>
    <scope>NUCLEOTIDE SEQUENCE [LARGE SCALE GENOMIC DNA]</scope>
    <source>
        <strain evidence="25 26">DSM 18526</strain>
    </source>
</reference>
<feature type="binding site" description="covalent" evidence="21">
    <location>
        <position position="231"/>
    </location>
    <ligand>
        <name>heme c</name>
        <dbReference type="ChEBI" id="CHEBI:61717"/>
        <label>2</label>
    </ligand>
</feature>
<comment type="function">
    <text evidence="19">C-type cytochrome. Part of the cbb3-type cytochrome c oxidase complex.</text>
</comment>
<dbReference type="Proteomes" id="UP000070250">
    <property type="component" value="Chromosome"/>
</dbReference>
<dbReference type="SUPFAM" id="SSF46626">
    <property type="entry name" value="Cytochrome c"/>
    <property type="match status" value="2"/>
</dbReference>
<keyword evidence="17 19" id="KW-0406">Ion transport</keyword>
<feature type="binding site" description="covalent" evidence="21">
    <location>
        <position position="143"/>
    </location>
    <ligand>
        <name>heme c</name>
        <dbReference type="ChEBI" id="CHEBI:61717"/>
        <label>1</label>
    </ligand>
</feature>
<keyword evidence="16 19" id="KW-0408">Iron</keyword>
<evidence type="ECO:0000256" key="23">
    <source>
        <dbReference type="SAM" id="Phobius"/>
    </source>
</evidence>
<sequence length="326" mass="34740">MSTFWSAWVMFLVVLNLGITFFLFLWAPRVKIPVLPDGTTGHVWAHGALRESVRKLPTWWIGFSASMFLWGFIYLALYPGFGAFKGLLGWTSGAQLEQQVRVNDALREPILQRVRAGTVEALAGDAQVTAIGHTLFQENCAACHGSTGRGNTVLGAPNLVDDDWLYAGDGETILTSILDGRRGVMPAWGGALGREGVNQVAAYVLSLGGSEAPEDWVAAGQTHYATLCVACHGADGHGNPVLGAPNLTDDIWLYGGDFARIAETIRDGRAGEMPSLRARLGEDQARIIAAWVYAQSHAAAGNPPVDSSMDSPDGEPSSGAQPHEAG</sequence>
<evidence type="ECO:0000259" key="24">
    <source>
        <dbReference type="PROSITE" id="PS51007"/>
    </source>
</evidence>
<evidence type="ECO:0000256" key="9">
    <source>
        <dbReference type="ARBA" id="ARBA00022692"/>
    </source>
</evidence>
<evidence type="ECO:0000256" key="8">
    <source>
        <dbReference type="ARBA" id="ARBA00022660"/>
    </source>
</evidence>
<gene>
    <name evidence="25" type="ORF">ACG33_02505</name>
</gene>
<evidence type="ECO:0000256" key="14">
    <source>
        <dbReference type="ARBA" id="ARBA00022989"/>
    </source>
</evidence>
<evidence type="ECO:0000256" key="12">
    <source>
        <dbReference type="ARBA" id="ARBA00022781"/>
    </source>
</evidence>
<feature type="binding site" description="axial binding residue" evidence="20">
    <location>
        <position position="144"/>
    </location>
    <ligand>
        <name>heme c</name>
        <dbReference type="ChEBI" id="CHEBI:61717"/>
        <label>1</label>
    </ligand>
    <ligandPart>
        <name>Fe</name>
        <dbReference type="ChEBI" id="CHEBI:18248"/>
    </ligandPart>
</feature>
<evidence type="ECO:0000256" key="20">
    <source>
        <dbReference type="PIRSR" id="PIRSR000006-1"/>
    </source>
</evidence>
<feature type="binding site" description="axial binding residue" evidence="20">
    <location>
        <position position="185"/>
    </location>
    <ligand>
        <name>heme c</name>
        <dbReference type="ChEBI" id="CHEBI:61717"/>
        <label>2</label>
    </ligand>
    <ligandPart>
        <name>Fe</name>
        <dbReference type="ChEBI" id="CHEBI:18248"/>
    </ligandPart>
</feature>
<keyword evidence="6 19" id="KW-0997">Cell inner membrane</keyword>
<evidence type="ECO:0000256" key="2">
    <source>
        <dbReference type="ARBA" id="ARBA00004673"/>
    </source>
</evidence>
<proteinExistence type="inferred from homology"/>
<dbReference type="Pfam" id="PF14715">
    <property type="entry name" value="FixP_N"/>
    <property type="match status" value="1"/>
</dbReference>
<evidence type="ECO:0000256" key="13">
    <source>
        <dbReference type="ARBA" id="ARBA00022982"/>
    </source>
</evidence>
<keyword evidence="9 23" id="KW-0812">Transmembrane</keyword>
<dbReference type="PANTHER" id="PTHR33751">
    <property type="entry name" value="CBB3-TYPE CYTOCHROME C OXIDASE SUBUNIT FIXP"/>
    <property type="match status" value="1"/>
</dbReference>
<dbReference type="PANTHER" id="PTHR33751:SF1">
    <property type="entry name" value="CBB3-TYPE CYTOCHROME C OXIDASE SUBUNIT FIXP"/>
    <property type="match status" value="1"/>
</dbReference>
<feature type="region of interest" description="Disordered" evidence="22">
    <location>
        <begin position="299"/>
        <end position="326"/>
    </location>
</feature>
<evidence type="ECO:0000256" key="7">
    <source>
        <dbReference type="ARBA" id="ARBA00022617"/>
    </source>
</evidence>
<evidence type="ECO:0000256" key="11">
    <source>
        <dbReference type="ARBA" id="ARBA00022737"/>
    </source>
</evidence>
<evidence type="ECO:0000256" key="15">
    <source>
        <dbReference type="ARBA" id="ARBA00023002"/>
    </source>
</evidence>
<keyword evidence="14 23" id="KW-1133">Transmembrane helix</keyword>
<comment type="similarity">
    <text evidence="3 19">Belongs to the CcoP / FixP family.</text>
</comment>
<name>A0A127F8Y6_STEDE</name>
<keyword evidence="26" id="KW-1185">Reference proteome</keyword>
<evidence type="ECO:0000256" key="22">
    <source>
        <dbReference type="SAM" id="MobiDB-lite"/>
    </source>
</evidence>
<evidence type="ECO:0000256" key="6">
    <source>
        <dbReference type="ARBA" id="ARBA00022519"/>
    </source>
</evidence>
<dbReference type="NCBIfam" id="TIGR00782">
    <property type="entry name" value="ccoP"/>
    <property type="match status" value="1"/>
</dbReference>
<keyword evidence="8 19" id="KW-0679">Respiratory chain</keyword>
<comment type="cofactor">
    <cofactor evidence="19 21">
        <name>heme c</name>
        <dbReference type="ChEBI" id="CHEBI:61717"/>
    </cofactor>
    <text evidence="19 21">Binds 2 heme C groups per subunit.</text>
</comment>
<dbReference type="UniPathway" id="UPA00705"/>
<keyword evidence="11" id="KW-0677">Repeat</keyword>
<feature type="binding site" description="covalent" evidence="21">
    <location>
        <position position="228"/>
    </location>
    <ligand>
        <name>heme c</name>
        <dbReference type="ChEBI" id="CHEBI:61717"/>
        <label>2</label>
    </ligand>
</feature>
<dbReference type="EMBL" id="CP011971">
    <property type="protein sequence ID" value="AMN45999.1"/>
    <property type="molecule type" value="Genomic_DNA"/>
</dbReference>
<evidence type="ECO:0000256" key="10">
    <source>
        <dbReference type="ARBA" id="ARBA00022723"/>
    </source>
</evidence>
<evidence type="ECO:0000256" key="3">
    <source>
        <dbReference type="ARBA" id="ARBA00006113"/>
    </source>
</evidence>
<dbReference type="OrthoDB" id="9811281at2"/>
<dbReference type="InterPro" id="IPR004678">
    <property type="entry name" value="Cyt_c_oxidase_cbb3_su3"/>
</dbReference>
<dbReference type="Pfam" id="PF13442">
    <property type="entry name" value="Cytochrome_CBB3"/>
    <property type="match status" value="2"/>
</dbReference>
<accession>A0A127F8Y6</accession>
<keyword evidence="12 19" id="KW-0375">Hydrogen ion transport</keyword>
<dbReference type="PATRIC" id="fig|465721.4.peg.545"/>
<organism evidence="25 26">
    <name type="scientific">Steroidobacter denitrificans</name>
    <dbReference type="NCBI Taxonomy" id="465721"/>
    <lineage>
        <taxon>Bacteria</taxon>
        <taxon>Pseudomonadati</taxon>
        <taxon>Pseudomonadota</taxon>
        <taxon>Gammaproteobacteria</taxon>
        <taxon>Steroidobacterales</taxon>
        <taxon>Steroidobacteraceae</taxon>
        <taxon>Steroidobacter</taxon>
    </lineage>
</organism>
<dbReference type="RefSeq" id="WP_083536378.1">
    <property type="nucleotide sequence ID" value="NZ_CP011971.1"/>
</dbReference>
<keyword evidence="7 19" id="KW-0349">Heme</keyword>
<keyword evidence="18 19" id="KW-0472">Membrane</keyword>
<feature type="binding site" description="axial binding residue" evidence="20">
    <location>
        <position position="273"/>
    </location>
    <ligand>
        <name>heme c</name>
        <dbReference type="ChEBI" id="CHEBI:61717"/>
        <label>1</label>
    </ligand>
    <ligandPart>
        <name>Fe</name>
        <dbReference type="ChEBI" id="CHEBI:18248"/>
    </ligandPart>
</feature>
<dbReference type="Gene3D" id="1.10.760.10">
    <property type="entry name" value="Cytochrome c-like domain"/>
    <property type="match status" value="2"/>
</dbReference>
<keyword evidence="4 19" id="KW-0813">Transport</keyword>
<feature type="binding site" description="covalent" evidence="21">
    <location>
        <position position="140"/>
    </location>
    <ligand>
        <name>heme c</name>
        <dbReference type="ChEBI" id="CHEBI:61717"/>
        <label>1</label>
    </ligand>
</feature>
<feature type="domain" description="Cytochrome c" evidence="24">
    <location>
        <begin position="215"/>
        <end position="296"/>
    </location>
</feature>
<keyword evidence="13 19" id="KW-0249">Electron transport</keyword>
<comment type="subcellular location">
    <subcellularLocation>
        <location evidence="1 19">Cell inner membrane</location>
    </subcellularLocation>
</comment>
<dbReference type="STRING" id="465721.ACG33_02505"/>
<dbReference type="InterPro" id="IPR036909">
    <property type="entry name" value="Cyt_c-like_dom_sf"/>
</dbReference>
<evidence type="ECO:0000256" key="5">
    <source>
        <dbReference type="ARBA" id="ARBA00022475"/>
    </source>
</evidence>
<dbReference type="GO" id="GO:1902600">
    <property type="term" value="P:proton transmembrane transport"/>
    <property type="evidence" value="ECO:0007669"/>
    <property type="project" value="UniProtKB-KW"/>
</dbReference>
<dbReference type="AlphaFoldDB" id="A0A127F8Y6"/>
<dbReference type="InterPro" id="IPR009056">
    <property type="entry name" value="Cyt_c-like_dom"/>
</dbReference>
<keyword evidence="15 19" id="KW-0560">Oxidoreductase</keyword>
<dbReference type="KEGG" id="sdf:ACG33_02505"/>
<dbReference type="PROSITE" id="PS51007">
    <property type="entry name" value="CYTC"/>
    <property type="match status" value="2"/>
</dbReference>
<evidence type="ECO:0000313" key="25">
    <source>
        <dbReference type="EMBL" id="AMN45999.1"/>
    </source>
</evidence>
<evidence type="ECO:0000256" key="16">
    <source>
        <dbReference type="ARBA" id="ARBA00023004"/>
    </source>
</evidence>
<feature type="transmembrane region" description="Helical" evidence="23">
    <location>
        <begin position="7"/>
        <end position="27"/>
    </location>
</feature>
<dbReference type="GO" id="GO:0005506">
    <property type="term" value="F:iron ion binding"/>
    <property type="evidence" value="ECO:0007669"/>
    <property type="project" value="InterPro"/>
</dbReference>
<evidence type="ECO:0000256" key="1">
    <source>
        <dbReference type="ARBA" id="ARBA00004533"/>
    </source>
</evidence>
<dbReference type="GO" id="GO:0009055">
    <property type="term" value="F:electron transfer activity"/>
    <property type="evidence" value="ECO:0007669"/>
    <property type="project" value="InterPro"/>
</dbReference>
<dbReference type="Gene3D" id="6.10.280.130">
    <property type="match status" value="1"/>
</dbReference>
<keyword evidence="10 19" id="KW-0479">Metal-binding</keyword>
<feature type="binding site" description="axial binding residue" evidence="20">
    <location>
        <position position="232"/>
    </location>
    <ligand>
        <name>heme c</name>
        <dbReference type="ChEBI" id="CHEBI:61717"/>
        <label>2</label>
    </ligand>
    <ligandPart>
        <name>Fe</name>
        <dbReference type="ChEBI" id="CHEBI:18248"/>
    </ligandPart>
</feature>
<dbReference type="GO" id="GO:0006119">
    <property type="term" value="P:oxidative phosphorylation"/>
    <property type="evidence" value="ECO:0007669"/>
    <property type="project" value="UniProtKB-UniPathway"/>
</dbReference>
<dbReference type="InterPro" id="IPR038414">
    <property type="entry name" value="CcoP_N_sf"/>
</dbReference>
<evidence type="ECO:0000313" key="26">
    <source>
        <dbReference type="Proteomes" id="UP000070250"/>
    </source>
</evidence>
<evidence type="ECO:0000256" key="17">
    <source>
        <dbReference type="ARBA" id="ARBA00023065"/>
    </source>
</evidence>
<comment type="pathway">
    <text evidence="2 19">Energy metabolism; oxidative phosphorylation.</text>
</comment>
<evidence type="ECO:0000256" key="19">
    <source>
        <dbReference type="PIRNR" id="PIRNR000006"/>
    </source>
</evidence>
<dbReference type="InterPro" id="IPR008168">
    <property type="entry name" value="Cyt_C_IC"/>
</dbReference>
<dbReference type="GO" id="GO:0005886">
    <property type="term" value="C:plasma membrane"/>
    <property type="evidence" value="ECO:0007669"/>
    <property type="project" value="UniProtKB-SubCell"/>
</dbReference>
<dbReference type="GO" id="GO:0016491">
    <property type="term" value="F:oxidoreductase activity"/>
    <property type="evidence" value="ECO:0007669"/>
    <property type="project" value="UniProtKB-KW"/>
</dbReference>
<dbReference type="InterPro" id="IPR032858">
    <property type="entry name" value="CcoP_N"/>
</dbReference>
<dbReference type="PIRSF" id="PIRSF000006">
    <property type="entry name" value="Cbb3-Cox_fixP"/>
    <property type="match status" value="1"/>
</dbReference>
<evidence type="ECO:0000256" key="21">
    <source>
        <dbReference type="PIRSR" id="PIRSR000006-2"/>
    </source>
</evidence>